<name>A0A9P9FSP4_9HYPO</name>
<organism evidence="2 3">
    <name type="scientific">Dactylonectria macrodidyma</name>
    <dbReference type="NCBI Taxonomy" id="307937"/>
    <lineage>
        <taxon>Eukaryota</taxon>
        <taxon>Fungi</taxon>
        <taxon>Dikarya</taxon>
        <taxon>Ascomycota</taxon>
        <taxon>Pezizomycotina</taxon>
        <taxon>Sordariomycetes</taxon>
        <taxon>Hypocreomycetidae</taxon>
        <taxon>Hypocreales</taxon>
        <taxon>Nectriaceae</taxon>
        <taxon>Dactylonectria</taxon>
    </lineage>
</organism>
<accession>A0A9P9FSP4</accession>
<feature type="region of interest" description="Disordered" evidence="1">
    <location>
        <begin position="116"/>
        <end position="138"/>
    </location>
</feature>
<feature type="compositionally biased region" description="Basic and acidic residues" evidence="1">
    <location>
        <begin position="116"/>
        <end position="129"/>
    </location>
</feature>
<protein>
    <submittedName>
        <fullName evidence="2">Uncharacterized protein</fullName>
    </submittedName>
</protein>
<dbReference type="OrthoDB" id="5401786at2759"/>
<dbReference type="AlphaFoldDB" id="A0A9P9FSP4"/>
<reference evidence="2" key="1">
    <citation type="journal article" date="2021" name="Nat. Commun.">
        <title>Genetic determinants of endophytism in the Arabidopsis root mycobiome.</title>
        <authorList>
            <person name="Mesny F."/>
            <person name="Miyauchi S."/>
            <person name="Thiergart T."/>
            <person name="Pickel B."/>
            <person name="Atanasova L."/>
            <person name="Karlsson M."/>
            <person name="Huettel B."/>
            <person name="Barry K.W."/>
            <person name="Haridas S."/>
            <person name="Chen C."/>
            <person name="Bauer D."/>
            <person name="Andreopoulos W."/>
            <person name="Pangilinan J."/>
            <person name="LaButti K."/>
            <person name="Riley R."/>
            <person name="Lipzen A."/>
            <person name="Clum A."/>
            <person name="Drula E."/>
            <person name="Henrissat B."/>
            <person name="Kohler A."/>
            <person name="Grigoriev I.V."/>
            <person name="Martin F.M."/>
            <person name="Hacquard S."/>
        </authorList>
    </citation>
    <scope>NUCLEOTIDE SEQUENCE</scope>
    <source>
        <strain evidence="2">MPI-CAGE-AT-0147</strain>
    </source>
</reference>
<comment type="caution">
    <text evidence="2">The sequence shown here is derived from an EMBL/GenBank/DDBJ whole genome shotgun (WGS) entry which is preliminary data.</text>
</comment>
<dbReference type="EMBL" id="JAGMUV010000001">
    <property type="protein sequence ID" value="KAH7176403.1"/>
    <property type="molecule type" value="Genomic_DNA"/>
</dbReference>
<sequence length="181" mass="20872">MYEGWVLVQRCHKSPITASYSHNVGDGKYAKTYFSRGLLSYTISWSLSPNGRLILPPKISAGLSHAPSKRAEAKARRLNSDDELRYITERRSFREREREAWRPFHQFVNQVSKERERLQEEAGHPELVDRPLSNPNVAQHSLNHDRTIIGQAAALVPADINPTACERVKSLWMKREIWNPQ</sequence>
<keyword evidence="3" id="KW-1185">Reference proteome</keyword>
<gene>
    <name evidence="2" type="ORF">EDB81DRAFT_751770</name>
</gene>
<proteinExistence type="predicted"/>
<evidence type="ECO:0000256" key="1">
    <source>
        <dbReference type="SAM" id="MobiDB-lite"/>
    </source>
</evidence>
<dbReference type="Proteomes" id="UP000738349">
    <property type="component" value="Unassembled WGS sequence"/>
</dbReference>
<evidence type="ECO:0000313" key="3">
    <source>
        <dbReference type="Proteomes" id="UP000738349"/>
    </source>
</evidence>
<evidence type="ECO:0000313" key="2">
    <source>
        <dbReference type="EMBL" id="KAH7176403.1"/>
    </source>
</evidence>